<comment type="caution">
    <text evidence="3">The sequence shown here is derived from an EMBL/GenBank/DDBJ whole genome shotgun (WGS) entry which is preliminary data.</text>
</comment>
<gene>
    <name evidence="3" type="ORF">EV200_108106</name>
    <name evidence="2" type="ORF">GCM10011413_37260</name>
</gene>
<dbReference type="RefSeq" id="WP_132535443.1">
    <property type="nucleotide sequence ID" value="NZ_BMJO01000007.1"/>
</dbReference>
<sequence>MITIKKIALFSFIIFSALASNAQNGMREPINYSLKNGMKIIVSENEKSQGAFSSFTLNTTAFQNKKDGIVELLNATLNESVAKNDQILFKDNSGRLATNNAQLEKGLTEMANIIQHADINQKTFDSGKAALLASIKKQDYDYDQTVNVNSINAISLSDLIAFYNEISPEKTFLTVAGNVEMDTAKAAVKKAFGNWKKAEKQETFATAK</sequence>
<dbReference type="EMBL" id="SLWO01000008">
    <property type="protein sequence ID" value="TCO20666.1"/>
    <property type="molecule type" value="Genomic_DNA"/>
</dbReference>
<dbReference type="SUPFAM" id="SSF63411">
    <property type="entry name" value="LuxS/MPP-like metallohydrolase"/>
    <property type="match status" value="1"/>
</dbReference>
<reference evidence="2" key="1">
    <citation type="journal article" date="2014" name="Int. J. Syst. Evol. Microbiol.">
        <title>Complete genome of a new Firmicutes species belonging to the dominant human colonic microbiota ('Ruminococcus bicirculans') reveals two chromosomes and a selective capacity to utilize plant glucans.</title>
        <authorList>
            <consortium name="NISC Comparative Sequencing Program"/>
            <person name="Wegmann U."/>
            <person name="Louis P."/>
            <person name="Goesmann A."/>
            <person name="Henrissat B."/>
            <person name="Duncan S.H."/>
            <person name="Flint H.J."/>
        </authorList>
    </citation>
    <scope>NUCLEOTIDE SEQUENCE</scope>
    <source>
        <strain evidence="2">CGMCC 1.15644</strain>
    </source>
</reference>
<evidence type="ECO:0000313" key="5">
    <source>
        <dbReference type="Proteomes" id="UP000622648"/>
    </source>
</evidence>
<evidence type="ECO:0000256" key="1">
    <source>
        <dbReference type="SAM" id="SignalP"/>
    </source>
</evidence>
<keyword evidence="5" id="KW-1185">Reference proteome</keyword>
<dbReference type="Proteomes" id="UP000622648">
    <property type="component" value="Unassembled WGS sequence"/>
</dbReference>
<keyword evidence="1" id="KW-0732">Signal</keyword>
<dbReference type="Proteomes" id="UP000295684">
    <property type="component" value="Unassembled WGS sequence"/>
</dbReference>
<evidence type="ECO:0008006" key="6">
    <source>
        <dbReference type="Google" id="ProtNLM"/>
    </source>
</evidence>
<reference evidence="3 4" key="3">
    <citation type="submission" date="2019-03" db="EMBL/GenBank/DDBJ databases">
        <title>Genomic Encyclopedia of Type Strains, Phase IV (KMG-IV): sequencing the most valuable type-strain genomes for metagenomic binning, comparative biology and taxonomic classification.</title>
        <authorList>
            <person name="Goeker M."/>
        </authorList>
    </citation>
    <scope>NUCLEOTIDE SEQUENCE [LARGE SCALE GENOMIC DNA]</scope>
    <source>
        <strain evidence="3 4">DSM 103236</strain>
    </source>
</reference>
<dbReference type="OrthoDB" id="767018at2"/>
<evidence type="ECO:0000313" key="4">
    <source>
        <dbReference type="Proteomes" id="UP000295684"/>
    </source>
</evidence>
<dbReference type="GO" id="GO:0046872">
    <property type="term" value="F:metal ion binding"/>
    <property type="evidence" value="ECO:0007669"/>
    <property type="project" value="InterPro"/>
</dbReference>
<dbReference type="EMBL" id="BMJO01000007">
    <property type="protein sequence ID" value="GGE67178.1"/>
    <property type="molecule type" value="Genomic_DNA"/>
</dbReference>
<dbReference type="InterPro" id="IPR011249">
    <property type="entry name" value="Metalloenz_LuxS/M16"/>
</dbReference>
<dbReference type="Gene3D" id="3.30.830.10">
    <property type="entry name" value="Metalloenzyme, LuxS/M16 peptidase-like"/>
    <property type="match status" value="1"/>
</dbReference>
<protein>
    <recommendedName>
        <fullName evidence="6">Insulinase (Peptidase family M16)</fullName>
    </recommendedName>
</protein>
<name>A0A4R2H5D1_9SPHI</name>
<proteinExistence type="predicted"/>
<feature type="signal peptide" evidence="1">
    <location>
        <begin position="1"/>
        <end position="22"/>
    </location>
</feature>
<reference evidence="2" key="4">
    <citation type="submission" date="2024-05" db="EMBL/GenBank/DDBJ databases">
        <authorList>
            <person name="Sun Q."/>
            <person name="Zhou Y."/>
        </authorList>
    </citation>
    <scope>NUCLEOTIDE SEQUENCE</scope>
    <source>
        <strain evidence="2">CGMCC 1.15644</strain>
    </source>
</reference>
<evidence type="ECO:0000313" key="2">
    <source>
        <dbReference type="EMBL" id="GGE67178.1"/>
    </source>
</evidence>
<organism evidence="3 4">
    <name type="scientific">Pedobacter psychrotolerans</name>
    <dbReference type="NCBI Taxonomy" id="1843235"/>
    <lineage>
        <taxon>Bacteria</taxon>
        <taxon>Pseudomonadati</taxon>
        <taxon>Bacteroidota</taxon>
        <taxon>Sphingobacteriia</taxon>
        <taxon>Sphingobacteriales</taxon>
        <taxon>Sphingobacteriaceae</taxon>
        <taxon>Pedobacter</taxon>
    </lineage>
</organism>
<feature type="chain" id="PRO_5020595517" description="Insulinase (Peptidase family M16)" evidence="1">
    <location>
        <begin position="23"/>
        <end position="208"/>
    </location>
</feature>
<evidence type="ECO:0000313" key="3">
    <source>
        <dbReference type="EMBL" id="TCO20666.1"/>
    </source>
</evidence>
<reference evidence="5" key="2">
    <citation type="journal article" date="2019" name="Int. J. Syst. Evol. Microbiol.">
        <title>The Global Catalogue of Microorganisms (GCM) 10K type strain sequencing project: providing services to taxonomists for standard genome sequencing and annotation.</title>
        <authorList>
            <consortium name="The Broad Institute Genomics Platform"/>
            <consortium name="The Broad Institute Genome Sequencing Center for Infectious Disease"/>
            <person name="Wu L."/>
            <person name="Ma J."/>
        </authorList>
    </citation>
    <scope>NUCLEOTIDE SEQUENCE [LARGE SCALE GENOMIC DNA]</scope>
    <source>
        <strain evidence="5">CGMCC 1.15644</strain>
    </source>
</reference>
<accession>A0A4R2H5D1</accession>
<dbReference type="AlphaFoldDB" id="A0A4R2H5D1"/>